<gene>
    <name evidence="1" type="ORF">RIMI_LOCUS18625018</name>
</gene>
<evidence type="ECO:0000313" key="2">
    <source>
        <dbReference type="Proteomes" id="UP001176940"/>
    </source>
</evidence>
<dbReference type="Proteomes" id="UP001176940">
    <property type="component" value="Unassembled WGS sequence"/>
</dbReference>
<name>A0ABN9MAK4_9NEOB</name>
<comment type="caution">
    <text evidence="1">The sequence shown here is derived from an EMBL/GenBank/DDBJ whole genome shotgun (WGS) entry which is preliminary data.</text>
</comment>
<dbReference type="EMBL" id="CAUEEQ010057356">
    <property type="protein sequence ID" value="CAJ0963300.1"/>
    <property type="molecule type" value="Genomic_DNA"/>
</dbReference>
<proteinExistence type="predicted"/>
<sequence length="107" mass="11635">MYDLPQVDVGESVHGLLRAVQRNSVPRLAMERHLLTLSTKDGAYTVFRAQLLPAEGRGSEALKESVSTKSLLTPSTDACCTQGSAKHPVHFPQLLVGHSSFTESNEM</sequence>
<accession>A0ABN9MAK4</accession>
<keyword evidence="2" id="KW-1185">Reference proteome</keyword>
<reference evidence="1" key="1">
    <citation type="submission" date="2023-07" db="EMBL/GenBank/DDBJ databases">
        <authorList>
            <person name="Stuckert A."/>
        </authorList>
    </citation>
    <scope>NUCLEOTIDE SEQUENCE</scope>
</reference>
<evidence type="ECO:0000313" key="1">
    <source>
        <dbReference type="EMBL" id="CAJ0963300.1"/>
    </source>
</evidence>
<protein>
    <submittedName>
        <fullName evidence="1">Uncharacterized protein</fullName>
    </submittedName>
</protein>
<organism evidence="1 2">
    <name type="scientific">Ranitomeya imitator</name>
    <name type="common">mimic poison frog</name>
    <dbReference type="NCBI Taxonomy" id="111125"/>
    <lineage>
        <taxon>Eukaryota</taxon>
        <taxon>Metazoa</taxon>
        <taxon>Chordata</taxon>
        <taxon>Craniata</taxon>
        <taxon>Vertebrata</taxon>
        <taxon>Euteleostomi</taxon>
        <taxon>Amphibia</taxon>
        <taxon>Batrachia</taxon>
        <taxon>Anura</taxon>
        <taxon>Neobatrachia</taxon>
        <taxon>Hyloidea</taxon>
        <taxon>Dendrobatidae</taxon>
        <taxon>Dendrobatinae</taxon>
        <taxon>Ranitomeya</taxon>
    </lineage>
</organism>